<sequence length="203" mass="22989">MAQVQDTFSNFYELEFINTEEDFGVQFYLHDRDRSPTRIFSAKTSVGFTGFTTYFSTVHAAGPAANITWYPDGSAQAHGELKMGQNLVQFTKEQIVPLVGGIPGSASEQRSFELFGTFYRIGQENNGRYWQHGVWFHRNGIQWIKCAIIHKEGYNKLRIRLSDNAATLGLPFDVMANLRIPGRPLKLFLAAICLQTPLPPFTF</sequence>
<evidence type="ECO:0000313" key="1">
    <source>
        <dbReference type="EMBL" id="KLO15832.1"/>
    </source>
</evidence>
<dbReference type="Proteomes" id="UP000053477">
    <property type="component" value="Unassembled WGS sequence"/>
</dbReference>
<name>A0A0H2RW30_9AGAM</name>
<dbReference type="InParanoid" id="A0A0H2RW30"/>
<evidence type="ECO:0000313" key="2">
    <source>
        <dbReference type="Proteomes" id="UP000053477"/>
    </source>
</evidence>
<protein>
    <submittedName>
        <fullName evidence="1">Uncharacterized protein</fullName>
    </submittedName>
</protein>
<dbReference type="EMBL" id="KQ085924">
    <property type="protein sequence ID" value="KLO15832.1"/>
    <property type="molecule type" value="Genomic_DNA"/>
</dbReference>
<organism evidence="1 2">
    <name type="scientific">Schizopora paradoxa</name>
    <dbReference type="NCBI Taxonomy" id="27342"/>
    <lineage>
        <taxon>Eukaryota</taxon>
        <taxon>Fungi</taxon>
        <taxon>Dikarya</taxon>
        <taxon>Basidiomycota</taxon>
        <taxon>Agaricomycotina</taxon>
        <taxon>Agaricomycetes</taxon>
        <taxon>Hymenochaetales</taxon>
        <taxon>Schizoporaceae</taxon>
        <taxon>Schizopora</taxon>
    </lineage>
</organism>
<keyword evidence="2" id="KW-1185">Reference proteome</keyword>
<accession>A0A0H2RW30</accession>
<dbReference type="AlphaFoldDB" id="A0A0H2RW30"/>
<gene>
    <name evidence="1" type="ORF">SCHPADRAFT_938415</name>
</gene>
<reference evidence="1 2" key="1">
    <citation type="submission" date="2015-04" db="EMBL/GenBank/DDBJ databases">
        <title>Complete genome sequence of Schizopora paradoxa KUC8140, a cosmopolitan wood degrader in East Asia.</title>
        <authorList>
            <consortium name="DOE Joint Genome Institute"/>
            <person name="Min B."/>
            <person name="Park H."/>
            <person name="Jang Y."/>
            <person name="Kim J.-J."/>
            <person name="Kim K.H."/>
            <person name="Pangilinan J."/>
            <person name="Lipzen A."/>
            <person name="Riley R."/>
            <person name="Grigoriev I.V."/>
            <person name="Spatafora J.W."/>
            <person name="Choi I.-G."/>
        </authorList>
    </citation>
    <scope>NUCLEOTIDE SEQUENCE [LARGE SCALE GENOMIC DNA]</scope>
    <source>
        <strain evidence="1 2">KUC8140</strain>
    </source>
</reference>
<proteinExistence type="predicted"/>